<evidence type="ECO:0000313" key="2">
    <source>
        <dbReference type="EMBL" id="OWP79595.1"/>
    </source>
</evidence>
<dbReference type="AlphaFoldDB" id="A0A246GDX9"/>
<gene>
    <name evidence="2" type="ORF">BWK62_01330</name>
</gene>
<dbReference type="Proteomes" id="UP000198034">
    <property type="component" value="Unassembled WGS sequence"/>
</dbReference>
<name>A0A246GDX9_9FLAO</name>
<reference evidence="2 3" key="1">
    <citation type="journal article" date="2017" name="Infect. Genet. Evol.">
        <title>Comparative genome analysis of fish pathogen Flavobacterium columnare reveals extensive sequence diversity within the species.</title>
        <authorList>
            <person name="Kayansamruaj P."/>
            <person name="Dong H.T."/>
            <person name="Hirono I."/>
            <person name="Kondo H."/>
            <person name="Senapin S."/>
            <person name="Rodkhum C."/>
        </authorList>
    </citation>
    <scope>NUCLEOTIDE SEQUENCE [LARGE SCALE GENOMIC DNA]</scope>
    <source>
        <strain evidence="2 3">1214</strain>
    </source>
</reference>
<dbReference type="SUPFAM" id="SSF53448">
    <property type="entry name" value="Nucleotide-diphospho-sugar transferases"/>
    <property type="match status" value="1"/>
</dbReference>
<protein>
    <submittedName>
        <fullName evidence="2">Mannose-1-phosphate guanylyltransferase</fullName>
    </submittedName>
</protein>
<dbReference type="GO" id="GO:0004475">
    <property type="term" value="F:mannose-1-phosphate guanylyltransferase (GTP) activity"/>
    <property type="evidence" value="ECO:0007669"/>
    <property type="project" value="InterPro"/>
</dbReference>
<dbReference type="EMBL" id="MTCY01000002">
    <property type="protein sequence ID" value="OWP79595.1"/>
    <property type="molecule type" value="Genomic_DNA"/>
</dbReference>
<dbReference type="PANTHER" id="PTHR46390:SF1">
    <property type="entry name" value="MANNOSE-1-PHOSPHATE GUANYLYLTRANSFERASE"/>
    <property type="match status" value="1"/>
</dbReference>
<keyword evidence="2" id="KW-0548">Nucleotidyltransferase</keyword>
<dbReference type="InterPro" id="IPR029044">
    <property type="entry name" value="Nucleotide-diphossugar_trans"/>
</dbReference>
<organism evidence="2 3">
    <name type="scientific">Flavobacterium columnare</name>
    <dbReference type="NCBI Taxonomy" id="996"/>
    <lineage>
        <taxon>Bacteria</taxon>
        <taxon>Pseudomonadati</taxon>
        <taxon>Bacteroidota</taxon>
        <taxon>Flavobacteriia</taxon>
        <taxon>Flavobacteriales</taxon>
        <taxon>Flavobacteriaceae</taxon>
        <taxon>Flavobacterium</taxon>
    </lineage>
</organism>
<dbReference type="GO" id="GO:0009298">
    <property type="term" value="P:GDP-mannose biosynthetic process"/>
    <property type="evidence" value="ECO:0007669"/>
    <property type="project" value="TreeGrafter"/>
</dbReference>
<evidence type="ECO:0000259" key="1">
    <source>
        <dbReference type="Pfam" id="PF00483"/>
    </source>
</evidence>
<dbReference type="InterPro" id="IPR005835">
    <property type="entry name" value="NTP_transferase_dom"/>
</dbReference>
<dbReference type="SUPFAM" id="SSF159283">
    <property type="entry name" value="Guanosine diphospho-D-mannose pyrophosphorylase/mannose-6-phosphate isomerase linker domain"/>
    <property type="match status" value="1"/>
</dbReference>
<feature type="domain" description="Nucleotidyl transferase" evidence="1">
    <location>
        <begin position="6"/>
        <end position="269"/>
    </location>
</feature>
<dbReference type="PANTHER" id="PTHR46390">
    <property type="entry name" value="MANNOSE-1-PHOSPHATE GUANYLYLTRANSFERASE"/>
    <property type="match status" value="1"/>
</dbReference>
<dbReference type="Pfam" id="PF00483">
    <property type="entry name" value="NTP_transferase"/>
    <property type="match status" value="1"/>
</dbReference>
<dbReference type="InterPro" id="IPR049577">
    <property type="entry name" value="GMPP_N"/>
</dbReference>
<accession>A0A246GDX9</accession>
<keyword evidence="2" id="KW-0808">Transferase</keyword>
<evidence type="ECO:0000313" key="3">
    <source>
        <dbReference type="Proteomes" id="UP000198034"/>
    </source>
</evidence>
<proteinExistence type="predicted"/>
<comment type="caution">
    <text evidence="2">The sequence shown here is derived from an EMBL/GenBank/DDBJ whole genome shotgun (WGS) entry which is preliminary data.</text>
</comment>
<dbReference type="InterPro" id="IPR051161">
    <property type="entry name" value="Mannose-6P_isomerase_type2"/>
</dbReference>
<dbReference type="CDD" id="cd02509">
    <property type="entry name" value="GDP-M1P_Guanylyltransferase"/>
    <property type="match status" value="1"/>
</dbReference>
<dbReference type="Gene3D" id="3.90.550.10">
    <property type="entry name" value="Spore Coat Polysaccharide Biosynthesis Protein SpsA, Chain A"/>
    <property type="match status" value="1"/>
</dbReference>
<sequence>MNKISTVILSGGIGSRLWPLSRKSVPKQYLPLFNNKNLFSLTIDRNISITNKFILVGNESNVELGSNEFTNLGIDFLKITETLPKNTAAAIAFSAFASNLDDILLVVPSDHIIVDVENYHKSVNHAITLAEQGNIVTFGIIPTKPETGFGYIESDGENVISFREKPNKETAISFLNAKKFFWNSGMFCFKVSVLLDELLKFEPKIFEASKFAWDNSIDGILQTSYMENIISKSIDYAVMERSNKIKVVLGDFGWSDLGSFESLYEYFANNGNEPDENGNMYIGFKDKFFQFLGLQNTILVETEDANLILRKENSQEVKNIYEKLEKIDSPLIK</sequence>